<keyword evidence="1" id="KW-0732">Signal</keyword>
<name>A0A1I1RM12_9BACT</name>
<evidence type="ECO:0000259" key="3">
    <source>
        <dbReference type="Pfam" id="PF12969"/>
    </source>
</evidence>
<dbReference type="OrthoDB" id="98874at2"/>
<gene>
    <name evidence="4" type="ORF">SAMN05216167_104464</name>
</gene>
<dbReference type="RefSeq" id="WP_093827130.1">
    <property type="nucleotide sequence ID" value="NZ_FOLQ01000004.1"/>
</dbReference>
<accession>A0A1I1RM12</accession>
<dbReference type="InterPro" id="IPR002931">
    <property type="entry name" value="Transglutaminase-like"/>
</dbReference>
<feature type="chain" id="PRO_5011629578" evidence="1">
    <location>
        <begin position="27"/>
        <end position="677"/>
    </location>
</feature>
<evidence type="ECO:0000313" key="5">
    <source>
        <dbReference type="Proteomes" id="UP000198598"/>
    </source>
</evidence>
<dbReference type="STRING" id="662367.SAMN05216167_104464"/>
<sequence length="677" mass="76251">MFPFPFVRHLLLLTMYALLCTDIALAQKAADPAPTIKFGKITPSQFTNSVADSTAEAIVLYDFGEVTFDNNAGELWMNSNYHVRIQIRKKSAYDRATIQLSTRRGKSGQHEMVSDFDGYTYNLVDGNVSIDPLTKAGHFTEKASDQVWLEKYTLPNVREGSIIDYQYTLRTPFSIGYNPRTWRFQQEVPVNWSEFRITIPDYFYYKIMQTGYLTMAINENKSTVGPDIFPGHHGVSASAYRFAMKDVPAFHDEAYITTADDYVSKIEFELASYQVPGVTGMLKKDIAVGWDAMDRTLLDDANFGGQIKRTGFLRETAKSLLSQHPDTLSRVKAAYDFVRQTIKWNEGAALWSSSIKKVFEDKKGDAADINLLLIALLREMDIEANPVILSTRSHGHVNEVYALLKKFNYVVAQVSVGGKDMLLDATDPYLIPGMLPLHCLNGTGRLVHPTKPRFISLTPTDRDAEVHTGKFTLTDDGEVTGTLLHSHGGYSAWNTRKQFALDGKKKFLEGIQKKRPAWQIEKADFSGADLKSSAFNEDYTITIPEACGRAGDRLYLRPMLTEAHGSNPFKEAERLFPVDFGVSTDETFMATYTLPKGFQVEELPKTVSMVLPEEGGRFLYQVSVTNENQLQVVSRILLRRPIYFAGEYGPLRELFNRIVAKHAEQVVLKRGTVAEKK</sequence>
<evidence type="ECO:0000256" key="1">
    <source>
        <dbReference type="SAM" id="SignalP"/>
    </source>
</evidence>
<dbReference type="Pfam" id="PF12969">
    <property type="entry name" value="DUF3857"/>
    <property type="match status" value="1"/>
</dbReference>
<dbReference type="InterPro" id="IPR038765">
    <property type="entry name" value="Papain-like_cys_pep_sf"/>
</dbReference>
<protein>
    <submittedName>
        <fullName evidence="4">Transglutaminase-like superfamily protein</fullName>
    </submittedName>
</protein>
<dbReference type="EMBL" id="FOLQ01000004">
    <property type="protein sequence ID" value="SFD35386.1"/>
    <property type="molecule type" value="Genomic_DNA"/>
</dbReference>
<feature type="domain" description="Transglutaminase-like" evidence="2">
    <location>
        <begin position="315"/>
        <end position="396"/>
    </location>
</feature>
<dbReference type="Gene3D" id="2.60.40.3140">
    <property type="match status" value="1"/>
</dbReference>
<dbReference type="Gene3D" id="3.10.620.30">
    <property type="match status" value="1"/>
</dbReference>
<dbReference type="AlphaFoldDB" id="A0A1I1RM12"/>
<dbReference type="Proteomes" id="UP000198598">
    <property type="component" value="Unassembled WGS sequence"/>
</dbReference>
<evidence type="ECO:0000313" key="4">
    <source>
        <dbReference type="EMBL" id="SFD35386.1"/>
    </source>
</evidence>
<dbReference type="InterPro" id="IPR024618">
    <property type="entry name" value="DUF3857"/>
</dbReference>
<proteinExistence type="predicted"/>
<keyword evidence="5" id="KW-1185">Reference proteome</keyword>
<feature type="domain" description="DUF3857" evidence="3">
    <location>
        <begin position="152"/>
        <end position="208"/>
    </location>
</feature>
<organism evidence="4 5">
    <name type="scientific">Spirosoma endophyticum</name>
    <dbReference type="NCBI Taxonomy" id="662367"/>
    <lineage>
        <taxon>Bacteria</taxon>
        <taxon>Pseudomonadati</taxon>
        <taxon>Bacteroidota</taxon>
        <taxon>Cytophagia</taxon>
        <taxon>Cytophagales</taxon>
        <taxon>Cytophagaceae</taxon>
        <taxon>Spirosoma</taxon>
    </lineage>
</organism>
<evidence type="ECO:0000259" key="2">
    <source>
        <dbReference type="Pfam" id="PF01841"/>
    </source>
</evidence>
<dbReference type="Gene3D" id="2.60.120.1130">
    <property type="match status" value="1"/>
</dbReference>
<dbReference type="SUPFAM" id="SSF54001">
    <property type="entry name" value="Cysteine proteinases"/>
    <property type="match status" value="1"/>
</dbReference>
<reference evidence="4 5" key="1">
    <citation type="submission" date="2016-10" db="EMBL/GenBank/DDBJ databases">
        <authorList>
            <person name="de Groot N.N."/>
        </authorList>
    </citation>
    <scope>NUCLEOTIDE SEQUENCE [LARGE SCALE GENOMIC DNA]</scope>
    <source>
        <strain evidence="4 5">DSM 26130</strain>
    </source>
</reference>
<feature type="signal peptide" evidence="1">
    <location>
        <begin position="1"/>
        <end position="26"/>
    </location>
</feature>
<dbReference type="Pfam" id="PF01841">
    <property type="entry name" value="Transglut_core"/>
    <property type="match status" value="1"/>
</dbReference>